<dbReference type="RefSeq" id="WP_046499889.1">
    <property type="nucleotide sequence ID" value="NZ_CGIH01000050.1"/>
</dbReference>
<sequence>MDIIWDPQIIETQSMAIIEPYLQGYSFNAPEKAVVKRVVHTTGDPSIIEHIFFHPAACKIGIEALRKATAVFTDVNMLLTGINPTKLAAYGATVSCGIAEPEVVKAASKWQITRAAAAMRLWGSRLNDAIVAIGNAPTALFELLALIDKGVARPALIIGTPVGFVGAAESKEMMIKENLVPYMTIRGTRGGSTIAAAMVNALLYYEGDTEDE</sequence>
<dbReference type="InterPro" id="IPR036588">
    <property type="entry name" value="CobH/CbiC_sf"/>
</dbReference>
<reference evidence="6 7" key="1">
    <citation type="submission" date="2015-03" db="EMBL/GenBank/DDBJ databases">
        <authorList>
            <person name="Murphy D."/>
        </authorList>
    </citation>
    <scope>NUCLEOTIDE SEQUENCE [LARGE SCALE GENOMIC DNA]</scope>
    <source>
        <strain evidence="6 7">OL-4</strain>
    </source>
</reference>
<dbReference type="SUPFAM" id="SSF63965">
    <property type="entry name" value="Precorrin-8X methylmutase CbiC/CobH"/>
    <property type="match status" value="1"/>
</dbReference>
<organism evidence="6 7">
    <name type="scientific">Syntrophomonas zehnderi OL-4</name>
    <dbReference type="NCBI Taxonomy" id="690567"/>
    <lineage>
        <taxon>Bacteria</taxon>
        <taxon>Bacillati</taxon>
        <taxon>Bacillota</taxon>
        <taxon>Clostridia</taxon>
        <taxon>Eubacteriales</taxon>
        <taxon>Syntrophomonadaceae</taxon>
        <taxon>Syntrophomonas</taxon>
    </lineage>
</organism>
<dbReference type="GO" id="GO:0016993">
    <property type="term" value="F:precorrin-8X methylmutase activity"/>
    <property type="evidence" value="ECO:0007669"/>
    <property type="project" value="InterPro"/>
</dbReference>
<evidence type="ECO:0000313" key="6">
    <source>
        <dbReference type="EMBL" id="CFY06901.1"/>
    </source>
</evidence>
<comment type="similarity">
    <text evidence="2">Belongs to the CobH/CbiC family.</text>
</comment>
<evidence type="ECO:0000256" key="4">
    <source>
        <dbReference type="ARBA" id="ARBA00023235"/>
    </source>
</evidence>
<evidence type="ECO:0000259" key="5">
    <source>
        <dbReference type="Pfam" id="PF02570"/>
    </source>
</evidence>
<keyword evidence="4" id="KW-0413">Isomerase</keyword>
<dbReference type="AlphaFoldDB" id="A0A0E3W3V0"/>
<dbReference type="PANTHER" id="PTHR43588:SF1">
    <property type="entry name" value="COBALT-PRECORRIN-8 METHYLMUTASE"/>
    <property type="match status" value="1"/>
</dbReference>
<evidence type="ECO:0000256" key="3">
    <source>
        <dbReference type="ARBA" id="ARBA00022573"/>
    </source>
</evidence>
<dbReference type="UniPathway" id="UPA00148"/>
<dbReference type="OrthoDB" id="9780708at2"/>
<dbReference type="PANTHER" id="PTHR43588">
    <property type="entry name" value="COBALT-PRECORRIN-8 METHYLMUTASE"/>
    <property type="match status" value="1"/>
</dbReference>
<dbReference type="EMBL" id="CGIH01000050">
    <property type="protein sequence ID" value="CFY06901.1"/>
    <property type="molecule type" value="Genomic_DNA"/>
</dbReference>
<name>A0A0E3W3V0_9FIRM</name>
<gene>
    <name evidence="6" type="ORF">2640</name>
</gene>
<dbReference type="InterPro" id="IPR003722">
    <property type="entry name" value="Cbl_synth_CobH/CbiC"/>
</dbReference>
<keyword evidence="3" id="KW-0169">Cobalamin biosynthesis</keyword>
<evidence type="ECO:0000256" key="2">
    <source>
        <dbReference type="ARBA" id="ARBA00009774"/>
    </source>
</evidence>
<evidence type="ECO:0000256" key="1">
    <source>
        <dbReference type="ARBA" id="ARBA00004953"/>
    </source>
</evidence>
<dbReference type="STRING" id="690567.2640"/>
<keyword evidence="7" id="KW-1185">Reference proteome</keyword>
<proteinExistence type="inferred from homology"/>
<dbReference type="Gene3D" id="3.40.50.10230">
    <property type="entry name" value="Cobalamin biosynthesis CobH/CbiC, precorrin-8X methylmutase"/>
    <property type="match status" value="1"/>
</dbReference>
<evidence type="ECO:0000313" key="7">
    <source>
        <dbReference type="Proteomes" id="UP000045545"/>
    </source>
</evidence>
<dbReference type="Proteomes" id="UP000045545">
    <property type="component" value="Unassembled WGS sequence"/>
</dbReference>
<protein>
    <submittedName>
        <fullName evidence="6">Cobalamin (Vitamin B12) biosynthesis CobH/CbiC, precorrin-8X methylmutase</fullName>
    </submittedName>
</protein>
<dbReference type="Pfam" id="PF02570">
    <property type="entry name" value="CbiC"/>
    <property type="match status" value="1"/>
</dbReference>
<feature type="domain" description="Cobalamin biosynthesis precorrin-8X methylmutase CobH/CbiC" evidence="5">
    <location>
        <begin position="10"/>
        <end position="204"/>
    </location>
</feature>
<dbReference type="GO" id="GO:0009236">
    <property type="term" value="P:cobalamin biosynthetic process"/>
    <property type="evidence" value="ECO:0007669"/>
    <property type="project" value="UniProtKB-UniPathway"/>
</dbReference>
<comment type="pathway">
    <text evidence="1">Cofactor biosynthesis; adenosylcobalamin biosynthesis.</text>
</comment>
<accession>A0A0E3W3V0</accession>